<dbReference type="InterPro" id="IPR011141">
    <property type="entry name" value="Polyketide_synthase_type-III"/>
</dbReference>
<dbReference type="PROSITE" id="PS00441">
    <property type="entry name" value="CHALCONE_SYNTH"/>
    <property type="match status" value="1"/>
</dbReference>
<dbReference type="GO" id="GO:0030639">
    <property type="term" value="P:polyketide biosynthetic process"/>
    <property type="evidence" value="ECO:0007669"/>
    <property type="project" value="TreeGrafter"/>
</dbReference>
<dbReference type="EMBL" id="WJNH01000019">
    <property type="protein sequence ID" value="MRG88299.1"/>
    <property type="molecule type" value="Genomic_DNA"/>
</dbReference>
<evidence type="ECO:0000256" key="1">
    <source>
        <dbReference type="ARBA" id="ARBA00005531"/>
    </source>
</evidence>
<feature type="domain" description="Chalcone/stilbene synthase N-terminal" evidence="5">
    <location>
        <begin position="4"/>
        <end position="205"/>
    </location>
</feature>
<sequence>MPVIASVGVGIPRYRIPQEEAKELIREIFPRDSEQLERLLPVFDHAFIKERQMVVPIDWFKEAHTLAERNQKYLEEAIPYTIEAVEDCLHNSKFLNEQVSPREIDCIIFASSTGIATPSIDAHLINELPFSEYTTRIPLWGLGCAGGASGLARASEWLLAHPDKNTLLINLEFCSLAFQKHDRRKSNFIGSALFGDGVSCTLIMGDQSPLQDRLKHTGPHIMKTSSRTKKGALDVMGWDIQNSGFHVIFAKSIPRLVETFWYEHLQDFLQESQHQTTDFPFLTAHPGGTKVLQAMERILEAKKEKFRYSYKILEEHGNMSSPTVLYVLKEAMESSPPTGTKSLLTALGPGFSSEIVMLEWKKS</sequence>
<dbReference type="PIRSF" id="PIRSF000451">
    <property type="entry name" value="PKS_III"/>
    <property type="match status" value="1"/>
</dbReference>
<name>A0A6G1XBK6_9BACI</name>
<keyword evidence="8" id="KW-1185">Reference proteome</keyword>
<reference evidence="7 8" key="1">
    <citation type="submission" date="2019-11" db="EMBL/GenBank/DDBJ databases">
        <authorList>
            <person name="Li J."/>
        </authorList>
    </citation>
    <scope>NUCLEOTIDE SEQUENCE [LARGE SCALE GENOMIC DNA]</scope>
    <source>
        <strain evidence="7 8">J4</strain>
    </source>
</reference>
<organism evidence="7 8">
    <name type="scientific">Salinibacillus xinjiangensis</name>
    <dbReference type="NCBI Taxonomy" id="1229268"/>
    <lineage>
        <taxon>Bacteria</taxon>
        <taxon>Bacillati</taxon>
        <taxon>Bacillota</taxon>
        <taxon>Bacilli</taxon>
        <taxon>Bacillales</taxon>
        <taxon>Bacillaceae</taxon>
        <taxon>Salinibacillus</taxon>
    </lineage>
</organism>
<dbReference type="Pfam" id="PF02797">
    <property type="entry name" value="Chal_sti_synt_C"/>
    <property type="match status" value="1"/>
</dbReference>
<dbReference type="Pfam" id="PF00195">
    <property type="entry name" value="Chal_sti_synt_N"/>
    <property type="match status" value="1"/>
</dbReference>
<evidence type="ECO:0000313" key="7">
    <source>
        <dbReference type="EMBL" id="MRG88299.1"/>
    </source>
</evidence>
<dbReference type="GO" id="GO:0016747">
    <property type="term" value="F:acyltransferase activity, transferring groups other than amino-acyl groups"/>
    <property type="evidence" value="ECO:0007669"/>
    <property type="project" value="InterPro"/>
</dbReference>
<comment type="caution">
    <text evidence="7">The sequence shown here is derived from an EMBL/GenBank/DDBJ whole genome shotgun (WGS) entry which is preliminary data.</text>
</comment>
<evidence type="ECO:0000256" key="2">
    <source>
        <dbReference type="ARBA" id="ARBA00022679"/>
    </source>
</evidence>
<dbReference type="InterPro" id="IPR001099">
    <property type="entry name" value="Chalcone/stilbene_synt_N"/>
</dbReference>
<dbReference type="RefSeq" id="WP_153730171.1">
    <property type="nucleotide sequence ID" value="NZ_WJNH01000019.1"/>
</dbReference>
<dbReference type="OrthoDB" id="9786288at2"/>
<comment type="similarity">
    <text evidence="1">Belongs to the thiolase-like superfamily. Chalcone/stilbene synthases family.</text>
</comment>
<dbReference type="PANTHER" id="PTHR11877:SF99">
    <property type="entry name" value="1,3,6,8-TETRAHYDROXYNAPHTHALENE SYNTHASE"/>
    <property type="match status" value="1"/>
</dbReference>
<dbReference type="PANTHER" id="PTHR11877">
    <property type="entry name" value="HYDROXYMETHYLGLUTARYL-COA SYNTHASE"/>
    <property type="match status" value="1"/>
</dbReference>
<keyword evidence="3" id="KW-0012">Acyltransferase</keyword>
<dbReference type="InterPro" id="IPR016039">
    <property type="entry name" value="Thiolase-like"/>
</dbReference>
<dbReference type="AlphaFoldDB" id="A0A6G1XBK6"/>
<keyword evidence="2" id="KW-0808">Transferase</keyword>
<feature type="active site" description="Acyl-thioester intermediate" evidence="4">
    <location>
        <position position="144"/>
    </location>
</feature>
<dbReference type="CDD" id="cd00831">
    <property type="entry name" value="CHS_like"/>
    <property type="match status" value="1"/>
</dbReference>
<evidence type="ECO:0000259" key="6">
    <source>
        <dbReference type="Pfam" id="PF02797"/>
    </source>
</evidence>
<dbReference type="Gene3D" id="3.40.47.10">
    <property type="match status" value="2"/>
</dbReference>
<gene>
    <name evidence="7" type="ORF">GH754_18760</name>
</gene>
<accession>A0A6G1XBK6</accession>
<evidence type="ECO:0000313" key="8">
    <source>
        <dbReference type="Proteomes" id="UP000480185"/>
    </source>
</evidence>
<dbReference type="InterPro" id="IPR012328">
    <property type="entry name" value="Chalcone/stilbene_synt_C"/>
</dbReference>
<evidence type="ECO:0000259" key="5">
    <source>
        <dbReference type="Pfam" id="PF00195"/>
    </source>
</evidence>
<dbReference type="Proteomes" id="UP000480185">
    <property type="component" value="Unassembled WGS sequence"/>
</dbReference>
<protein>
    <submittedName>
        <fullName evidence="7">Type III polyketide synthase</fullName>
    </submittedName>
</protein>
<dbReference type="InterPro" id="IPR018088">
    <property type="entry name" value="Chalcone/stilbene_synthase_AS"/>
</dbReference>
<evidence type="ECO:0000256" key="3">
    <source>
        <dbReference type="ARBA" id="ARBA00023315"/>
    </source>
</evidence>
<dbReference type="SUPFAM" id="SSF53901">
    <property type="entry name" value="Thiolase-like"/>
    <property type="match status" value="2"/>
</dbReference>
<proteinExistence type="inferred from homology"/>
<feature type="domain" description="Chalcone/stilbene synthase C-terminal" evidence="6">
    <location>
        <begin position="239"/>
        <end position="358"/>
    </location>
</feature>
<evidence type="ECO:0000256" key="4">
    <source>
        <dbReference type="PIRSR" id="PIRSR000451-1"/>
    </source>
</evidence>